<gene>
    <name evidence="1" type="ORF">URODEC1_LOCUS1506</name>
</gene>
<dbReference type="PANTHER" id="PTHR46932:SF9">
    <property type="entry name" value="OS02G0585100 PROTEIN"/>
    <property type="match status" value="1"/>
</dbReference>
<reference evidence="1 2" key="2">
    <citation type="submission" date="2024-10" db="EMBL/GenBank/DDBJ databases">
        <authorList>
            <person name="Ryan C."/>
        </authorList>
    </citation>
    <scope>NUCLEOTIDE SEQUENCE [LARGE SCALE GENOMIC DNA]</scope>
</reference>
<evidence type="ECO:0000313" key="1">
    <source>
        <dbReference type="EMBL" id="CAL4887048.1"/>
    </source>
</evidence>
<name>A0ABC8VAP1_9POAL</name>
<proteinExistence type="predicted"/>
<dbReference type="InterPro" id="IPR042885">
    <property type="entry name" value="HIPP47/16"/>
</dbReference>
<reference evidence="2" key="1">
    <citation type="submission" date="2024-06" db="EMBL/GenBank/DDBJ databases">
        <authorList>
            <person name="Ryan C."/>
        </authorList>
    </citation>
    <scope>NUCLEOTIDE SEQUENCE [LARGE SCALE GENOMIC DNA]</scope>
</reference>
<evidence type="ECO:0008006" key="3">
    <source>
        <dbReference type="Google" id="ProtNLM"/>
    </source>
</evidence>
<dbReference type="Proteomes" id="UP001497457">
    <property type="component" value="Chromosome 1b"/>
</dbReference>
<sequence length="146" mass="15298">MPAKESAMKQKIVIKVEMRCDRCRSKALALVAATRGVDSVALAGGDARDQLVVAGHGVDSVKLASALRRKVGPAEILQVATEAKKKDAGGGGDKKPPAAPAAAAIPAVWYYQYPPSPPPVSFVYEPPATGYAYGYQARPDSICSIM</sequence>
<dbReference type="EMBL" id="OZ075111">
    <property type="protein sequence ID" value="CAL4887048.1"/>
    <property type="molecule type" value="Genomic_DNA"/>
</dbReference>
<accession>A0ABC8VAP1</accession>
<protein>
    <recommendedName>
        <fullName evidence="3">HMA domain-containing protein</fullName>
    </recommendedName>
</protein>
<organism evidence="1 2">
    <name type="scientific">Urochloa decumbens</name>
    <dbReference type="NCBI Taxonomy" id="240449"/>
    <lineage>
        <taxon>Eukaryota</taxon>
        <taxon>Viridiplantae</taxon>
        <taxon>Streptophyta</taxon>
        <taxon>Embryophyta</taxon>
        <taxon>Tracheophyta</taxon>
        <taxon>Spermatophyta</taxon>
        <taxon>Magnoliopsida</taxon>
        <taxon>Liliopsida</taxon>
        <taxon>Poales</taxon>
        <taxon>Poaceae</taxon>
        <taxon>PACMAD clade</taxon>
        <taxon>Panicoideae</taxon>
        <taxon>Panicodae</taxon>
        <taxon>Paniceae</taxon>
        <taxon>Melinidinae</taxon>
        <taxon>Urochloa</taxon>
    </lineage>
</organism>
<keyword evidence="2" id="KW-1185">Reference proteome</keyword>
<evidence type="ECO:0000313" key="2">
    <source>
        <dbReference type="Proteomes" id="UP001497457"/>
    </source>
</evidence>
<dbReference type="Gene3D" id="3.30.70.100">
    <property type="match status" value="1"/>
</dbReference>
<dbReference type="PANTHER" id="PTHR46932">
    <property type="entry name" value="HEAVY METAL-ASSOCIATED ISOPRENYLATED PLANT PROTEIN 47"/>
    <property type="match status" value="1"/>
</dbReference>
<dbReference type="AlphaFoldDB" id="A0ABC8VAP1"/>